<sequence>MASSVSQSTHASLPPLAETTTPTVTVSSPSQTAALAQAETSTDAHHQFASSSAAEVVDEPPRPQAGPLPRKRGEIGFVEGLHDRGDVSAQASASATSLPSRHPADRDAPPSASAPNGAAAGTSTSVGEPPRSPSPNGSTNTTGKRSLISFLRPKRVPTIAGLRVTSLAILIFQLCLFGGTIAGWVILVQHMQNSRSSPPSPPDPSSDSSTDPGTGTDNGNTALSQVSSQIFVHVAFGITCLAELIFIERSVFRLRAERYAYVHPGEVLPRSSRPSQETSTAMAFAPWNRPPLPTYAAALAQSGVGTGDVEDNIIAIPPPPAYGNTRGSTLLLAGFMSDALRSQRPRSSASTASAATRASRQSWLEVRRASNGAEEEDRPKSYMSVDPEWEEMCDADRALRLEETLARLEEGEGRGPGTRSS</sequence>
<feature type="transmembrane region" description="Helical" evidence="2">
    <location>
        <begin position="230"/>
        <end position="247"/>
    </location>
</feature>
<name>A0AAD7TSV0_9APHY</name>
<feature type="compositionally biased region" description="Low complexity" evidence="1">
    <location>
        <begin position="345"/>
        <end position="362"/>
    </location>
</feature>
<feature type="compositionally biased region" description="Polar residues" evidence="1">
    <location>
        <begin position="134"/>
        <end position="144"/>
    </location>
</feature>
<dbReference type="Proteomes" id="UP001215151">
    <property type="component" value="Unassembled WGS sequence"/>
</dbReference>
<organism evidence="3 4">
    <name type="scientific">Trametes cubensis</name>
    <dbReference type="NCBI Taxonomy" id="1111947"/>
    <lineage>
        <taxon>Eukaryota</taxon>
        <taxon>Fungi</taxon>
        <taxon>Dikarya</taxon>
        <taxon>Basidiomycota</taxon>
        <taxon>Agaricomycotina</taxon>
        <taxon>Agaricomycetes</taxon>
        <taxon>Polyporales</taxon>
        <taxon>Polyporaceae</taxon>
        <taxon>Trametes</taxon>
    </lineage>
</organism>
<feature type="compositionally biased region" description="Low complexity" evidence="1">
    <location>
        <begin position="109"/>
        <end position="125"/>
    </location>
</feature>
<feature type="compositionally biased region" description="Low complexity" evidence="1">
    <location>
        <begin position="11"/>
        <end position="34"/>
    </location>
</feature>
<protein>
    <submittedName>
        <fullName evidence="3">Uncharacterized protein</fullName>
    </submittedName>
</protein>
<dbReference type="AlphaFoldDB" id="A0AAD7TSV0"/>
<evidence type="ECO:0000256" key="2">
    <source>
        <dbReference type="SAM" id="Phobius"/>
    </source>
</evidence>
<feature type="compositionally biased region" description="Polar residues" evidence="1">
    <location>
        <begin position="1"/>
        <end position="10"/>
    </location>
</feature>
<feature type="transmembrane region" description="Helical" evidence="2">
    <location>
        <begin position="164"/>
        <end position="187"/>
    </location>
</feature>
<evidence type="ECO:0000256" key="1">
    <source>
        <dbReference type="SAM" id="MobiDB-lite"/>
    </source>
</evidence>
<comment type="caution">
    <text evidence="3">The sequence shown here is derived from an EMBL/GenBank/DDBJ whole genome shotgun (WGS) entry which is preliminary data.</text>
</comment>
<accession>A0AAD7TSV0</accession>
<dbReference type="EMBL" id="JAPEVG010000161">
    <property type="protein sequence ID" value="KAJ8475371.1"/>
    <property type="molecule type" value="Genomic_DNA"/>
</dbReference>
<reference evidence="3" key="1">
    <citation type="submission" date="2022-11" db="EMBL/GenBank/DDBJ databases">
        <title>Genome Sequence of Cubamyces cubensis.</title>
        <authorList>
            <person name="Buettner E."/>
        </authorList>
    </citation>
    <scope>NUCLEOTIDE SEQUENCE</scope>
    <source>
        <strain evidence="3">MPL-01</strain>
    </source>
</reference>
<feature type="region of interest" description="Disordered" evidence="1">
    <location>
        <begin position="86"/>
        <end position="146"/>
    </location>
</feature>
<proteinExistence type="predicted"/>
<evidence type="ECO:0000313" key="4">
    <source>
        <dbReference type="Proteomes" id="UP001215151"/>
    </source>
</evidence>
<keyword evidence="2" id="KW-0472">Membrane</keyword>
<keyword evidence="2" id="KW-0812">Transmembrane</keyword>
<gene>
    <name evidence="3" type="ORF">ONZ51_g6609</name>
</gene>
<feature type="region of interest" description="Disordered" evidence="1">
    <location>
        <begin position="193"/>
        <end position="221"/>
    </location>
</feature>
<evidence type="ECO:0000313" key="3">
    <source>
        <dbReference type="EMBL" id="KAJ8475371.1"/>
    </source>
</evidence>
<feature type="compositionally biased region" description="Polar residues" evidence="1">
    <location>
        <begin position="89"/>
        <end position="99"/>
    </location>
</feature>
<feature type="region of interest" description="Disordered" evidence="1">
    <location>
        <begin position="343"/>
        <end position="389"/>
    </location>
</feature>
<feature type="region of interest" description="Disordered" evidence="1">
    <location>
        <begin position="1"/>
        <end position="72"/>
    </location>
</feature>
<feature type="compositionally biased region" description="Low complexity" evidence="1">
    <location>
        <begin position="205"/>
        <end position="221"/>
    </location>
</feature>
<keyword evidence="2" id="KW-1133">Transmembrane helix</keyword>
<keyword evidence="4" id="KW-1185">Reference proteome</keyword>